<dbReference type="EMBL" id="LFYR01000653">
    <property type="protein sequence ID" value="KMZ71857.1"/>
    <property type="molecule type" value="Genomic_DNA"/>
</dbReference>
<accession>A0A0K9PUC0</accession>
<dbReference type="PANTHER" id="PTHR35107:SF2">
    <property type="entry name" value="EXPRESSED PROTEIN"/>
    <property type="match status" value="1"/>
</dbReference>
<keyword evidence="1" id="KW-1133">Transmembrane helix</keyword>
<dbReference type="PANTHER" id="PTHR35107">
    <property type="entry name" value="EXPRESSED PROTEIN"/>
    <property type="match status" value="1"/>
</dbReference>
<organism evidence="2 3">
    <name type="scientific">Zostera marina</name>
    <name type="common">Eelgrass</name>
    <dbReference type="NCBI Taxonomy" id="29655"/>
    <lineage>
        <taxon>Eukaryota</taxon>
        <taxon>Viridiplantae</taxon>
        <taxon>Streptophyta</taxon>
        <taxon>Embryophyta</taxon>
        <taxon>Tracheophyta</taxon>
        <taxon>Spermatophyta</taxon>
        <taxon>Magnoliopsida</taxon>
        <taxon>Liliopsida</taxon>
        <taxon>Zosteraceae</taxon>
        <taxon>Zostera</taxon>
    </lineage>
</organism>
<dbReference type="AlphaFoldDB" id="A0A0K9PUC0"/>
<gene>
    <name evidence="2" type="ORF">ZOSMA_173G00070</name>
</gene>
<dbReference type="OrthoDB" id="769005at2759"/>
<evidence type="ECO:0000313" key="2">
    <source>
        <dbReference type="EMBL" id="KMZ71857.1"/>
    </source>
</evidence>
<keyword evidence="1" id="KW-0812">Transmembrane</keyword>
<reference evidence="3" key="1">
    <citation type="journal article" date="2016" name="Nature">
        <title>The genome of the seagrass Zostera marina reveals angiosperm adaptation to the sea.</title>
        <authorList>
            <person name="Olsen J.L."/>
            <person name="Rouze P."/>
            <person name="Verhelst B."/>
            <person name="Lin Y.-C."/>
            <person name="Bayer T."/>
            <person name="Collen J."/>
            <person name="Dattolo E."/>
            <person name="De Paoli E."/>
            <person name="Dittami S."/>
            <person name="Maumus F."/>
            <person name="Michel G."/>
            <person name="Kersting A."/>
            <person name="Lauritano C."/>
            <person name="Lohaus R."/>
            <person name="Toepel M."/>
            <person name="Tonon T."/>
            <person name="Vanneste K."/>
            <person name="Amirebrahimi M."/>
            <person name="Brakel J."/>
            <person name="Bostroem C."/>
            <person name="Chovatia M."/>
            <person name="Grimwood J."/>
            <person name="Jenkins J.W."/>
            <person name="Jueterbock A."/>
            <person name="Mraz A."/>
            <person name="Stam W.T."/>
            <person name="Tice H."/>
            <person name="Bornberg-Bauer E."/>
            <person name="Green P.J."/>
            <person name="Pearson G.A."/>
            <person name="Procaccini G."/>
            <person name="Duarte C.M."/>
            <person name="Schmutz J."/>
            <person name="Reusch T.B.H."/>
            <person name="Van de Peer Y."/>
        </authorList>
    </citation>
    <scope>NUCLEOTIDE SEQUENCE [LARGE SCALE GENOMIC DNA]</scope>
    <source>
        <strain evidence="3">cv. Finnish</strain>
    </source>
</reference>
<protein>
    <submittedName>
        <fullName evidence="2">Uncharacterized protein</fullName>
    </submittedName>
</protein>
<keyword evidence="3" id="KW-1185">Reference proteome</keyword>
<evidence type="ECO:0000256" key="1">
    <source>
        <dbReference type="SAM" id="Phobius"/>
    </source>
</evidence>
<name>A0A0K9PUC0_ZOSMR</name>
<sequence>MRTMSIEFVLVLVIHFFLAFGTANANFKIIPRKMLIISYSVASTTHVDDLARNPIITNRLGSFRFFIIHRVIRPVRFFSYDDNDDVPTIPHTIHIQRSTSTSSPFDHTIPYFGIPKFVQDQLKDIFMVVTGSMFGVGCGVIMYLTWQMFLCRYEEALGGGYECDVEEEDSMEGGYKVIDENPKKTATG</sequence>
<dbReference type="Proteomes" id="UP000036987">
    <property type="component" value="Unassembled WGS sequence"/>
</dbReference>
<feature type="transmembrane region" description="Helical" evidence="1">
    <location>
        <begin position="125"/>
        <end position="146"/>
    </location>
</feature>
<comment type="caution">
    <text evidence="2">The sequence shown here is derived from an EMBL/GenBank/DDBJ whole genome shotgun (WGS) entry which is preliminary data.</text>
</comment>
<evidence type="ECO:0000313" key="3">
    <source>
        <dbReference type="Proteomes" id="UP000036987"/>
    </source>
</evidence>
<proteinExistence type="predicted"/>
<keyword evidence="1" id="KW-0472">Membrane</keyword>